<feature type="compositionally biased region" description="Low complexity" evidence="1">
    <location>
        <begin position="350"/>
        <end position="369"/>
    </location>
</feature>
<accession>A0ABW6T802</accession>
<reference evidence="2 3" key="1">
    <citation type="submission" date="2024-10" db="EMBL/GenBank/DDBJ databases">
        <title>The Natural Products Discovery Center: Release of the First 8490 Sequenced Strains for Exploring Actinobacteria Biosynthetic Diversity.</title>
        <authorList>
            <person name="Kalkreuter E."/>
            <person name="Kautsar S.A."/>
            <person name="Yang D."/>
            <person name="Bader C.D."/>
            <person name="Teijaro C.N."/>
            <person name="Fluegel L."/>
            <person name="Davis C.M."/>
            <person name="Simpson J.R."/>
            <person name="Lauterbach L."/>
            <person name="Steele A.D."/>
            <person name="Gui C."/>
            <person name="Meng S."/>
            <person name="Li G."/>
            <person name="Viehrig K."/>
            <person name="Ye F."/>
            <person name="Su P."/>
            <person name="Kiefer A.F."/>
            <person name="Nichols A."/>
            <person name="Cepeda A.J."/>
            <person name="Yan W."/>
            <person name="Fan B."/>
            <person name="Jiang Y."/>
            <person name="Adhikari A."/>
            <person name="Zheng C.-J."/>
            <person name="Schuster L."/>
            <person name="Cowan T.M."/>
            <person name="Smanski M.J."/>
            <person name="Chevrette M.G."/>
            <person name="De Carvalho L.P.S."/>
            <person name="Shen B."/>
        </authorList>
    </citation>
    <scope>NUCLEOTIDE SEQUENCE [LARGE SCALE GENOMIC DNA]</scope>
    <source>
        <strain evidence="2 3">NPDC001867</strain>
    </source>
</reference>
<evidence type="ECO:0000313" key="3">
    <source>
        <dbReference type="Proteomes" id="UP001602089"/>
    </source>
</evidence>
<name>A0ABW6T802_9NOCA</name>
<sequence length="867" mass="93002">MPDTLTLADNFNTLPSGNPLTLPSGTKVYSQKLRSDNGLLADQVLVQTPGQQPHVGNTFYENIDPEKGLVPPLPSDWETNPVDPVYLNPLDNSTWTRSVSADRNGLPGNETWIHRDANGNPIARVDAQAANGRVYSTIGSDIYPGGGGRARYTHFGENGKPDQYKWADDLYGAPRDPNPPPDPGNVWVDSTAEGLILSVPPFSTITNATGRAVLGLGEAAIDAFRAGAVVEGAEHAAPGVAGATQPGSPMDGLAAPHLAPGQTPGITIPPGPQLPPSTGERVIHRPGDPLPLPRPTTPFGPGTGTRPGQPRPWDNDPRRPPDNRPHSAWNRPDSNDPTQDPVAVGPPPSTRSETGTTGTTPPPTRFGGPPRDPEPPHRPDGGSGGRKDGRDPRDESLDDGSFTTKGGITYGRYDDGSWYGIDQEGERRDLPEGVFPLKNGDWRRVGEGHNYPKEDWAKTGNRPSEYIPKPLRDALERATPPDDAVPSIGDTKPSGGDYPEFTHTRPDGMGSSGIGGAIGEALTRARLRARLKSQGLKIVAEKPQLPIPGVEGKYFYPDFLCVDKDGNIVLVESKYNGSRYEPGQYKGYTAYRKNGDYGVKFLTNDDELTQRLINKYKVKPGATVSRVETYRWNGFTPDGRPGLAVDDPTLFEAADNYFADDNKPVVRRPEEGAPDDLEFRKSLLWGYDAILQAAAQRAAENGQLAQAALYQSRHAILEALLTSNVFPADQLQQALAGEEELKNFGAKQLERLLPDRLEHPAGKVANISAAPSGSLAASIADSAMGSAPPQSMIGLLTAVPQWNASLAALTPPQEPTATVPSSRPFLGRHARRGDQSLQVNITLRAHASVVASGAENARVHTYSSHLP</sequence>
<evidence type="ECO:0000256" key="1">
    <source>
        <dbReference type="SAM" id="MobiDB-lite"/>
    </source>
</evidence>
<protein>
    <submittedName>
        <fullName evidence="2">Uncharacterized protein</fullName>
    </submittedName>
</protein>
<dbReference type="RefSeq" id="WP_195022687.1">
    <property type="nucleotide sequence ID" value="NZ_JADLPS010000006.1"/>
</dbReference>
<proteinExistence type="predicted"/>
<gene>
    <name evidence="2" type="ORF">ACFYY5_05460</name>
</gene>
<feature type="compositionally biased region" description="Basic and acidic residues" evidence="1">
    <location>
        <begin position="313"/>
        <end position="325"/>
    </location>
</feature>
<evidence type="ECO:0000313" key="2">
    <source>
        <dbReference type="EMBL" id="MFF4022275.1"/>
    </source>
</evidence>
<comment type="caution">
    <text evidence="2">The sequence shown here is derived from an EMBL/GenBank/DDBJ whole genome shotgun (WGS) entry which is preliminary data.</text>
</comment>
<feature type="compositionally biased region" description="Basic and acidic residues" evidence="1">
    <location>
        <begin position="371"/>
        <end position="395"/>
    </location>
</feature>
<keyword evidence="3" id="KW-1185">Reference proteome</keyword>
<dbReference type="EMBL" id="JBIATK010000002">
    <property type="protein sequence ID" value="MFF4022275.1"/>
    <property type="molecule type" value="Genomic_DNA"/>
</dbReference>
<dbReference type="Proteomes" id="UP001602089">
    <property type="component" value="Unassembled WGS sequence"/>
</dbReference>
<feature type="compositionally biased region" description="Low complexity" evidence="1">
    <location>
        <begin position="299"/>
        <end position="312"/>
    </location>
</feature>
<feature type="compositionally biased region" description="Pro residues" evidence="1">
    <location>
        <begin position="288"/>
        <end position="298"/>
    </location>
</feature>
<feature type="region of interest" description="Disordered" evidence="1">
    <location>
        <begin position="239"/>
        <end position="433"/>
    </location>
</feature>
<feature type="region of interest" description="Disordered" evidence="1">
    <location>
        <begin position="476"/>
        <end position="496"/>
    </location>
</feature>
<organism evidence="2 3">
    <name type="scientific">Nocardia elegans</name>
    <dbReference type="NCBI Taxonomy" id="300029"/>
    <lineage>
        <taxon>Bacteria</taxon>
        <taxon>Bacillati</taxon>
        <taxon>Actinomycetota</taxon>
        <taxon>Actinomycetes</taxon>
        <taxon>Mycobacteriales</taxon>
        <taxon>Nocardiaceae</taxon>
        <taxon>Nocardia</taxon>
    </lineage>
</organism>